<reference evidence="1" key="1">
    <citation type="submission" date="2023-03" db="EMBL/GenBank/DDBJ databases">
        <title>Andean soil-derived lignocellulolytic bacterial consortium as a source of novel taxa and putative plastic-active enzymes.</title>
        <authorList>
            <person name="Diaz-Garcia L."/>
            <person name="Chuvochina M."/>
            <person name="Feuerriegel G."/>
            <person name="Bunk B."/>
            <person name="Sproer C."/>
            <person name="Streit W.R."/>
            <person name="Rodriguez L.M."/>
            <person name="Overmann J."/>
            <person name="Jimenez D.J."/>
        </authorList>
    </citation>
    <scope>NUCLEOTIDE SEQUENCE</scope>
    <source>
        <strain evidence="1">MAG 3858</strain>
    </source>
</reference>
<accession>A0AAJ5W9W0</accession>
<evidence type="ECO:0000313" key="2">
    <source>
        <dbReference type="Proteomes" id="UP001214530"/>
    </source>
</evidence>
<dbReference type="Proteomes" id="UP001214530">
    <property type="component" value="Chromosome"/>
</dbReference>
<protein>
    <submittedName>
        <fullName evidence="1">Uncharacterized protein</fullName>
    </submittedName>
</protein>
<dbReference type="EMBL" id="CP119313">
    <property type="protein sequence ID" value="WEK19781.1"/>
    <property type="molecule type" value="Genomic_DNA"/>
</dbReference>
<dbReference type="AlphaFoldDB" id="A0AAJ5W9W0"/>
<organism evidence="1 2">
    <name type="scientific">Candidatus Pedobacter colombiensis</name>
    <dbReference type="NCBI Taxonomy" id="3121371"/>
    <lineage>
        <taxon>Bacteria</taxon>
        <taxon>Pseudomonadati</taxon>
        <taxon>Bacteroidota</taxon>
        <taxon>Sphingobacteriia</taxon>
        <taxon>Sphingobacteriales</taxon>
        <taxon>Sphingobacteriaceae</taxon>
        <taxon>Pedobacter</taxon>
    </lineage>
</organism>
<gene>
    <name evidence="1" type="ORF">P0Y49_01250</name>
</gene>
<evidence type="ECO:0000313" key="1">
    <source>
        <dbReference type="EMBL" id="WEK19781.1"/>
    </source>
</evidence>
<proteinExistence type="predicted"/>
<sequence>MDNQLTADKAAMHLFFTDDVYLVNEPGIQLATPVIHQNIPVSTSQPAVLPAALPADFKFLGNNKRNILILVNDEQNEVSDELGRELLRKIVKSVNLSANDFALLNYAKYKGTGFKALQDYFSSTLIFAFGVTPVELSLAASHPEHVVVQEGAVRMIFSAELRALDKNPAGKKALWGSLQNLGL</sequence>
<name>A0AAJ5W9W0_9SPHI</name>